<keyword evidence="4" id="KW-0645">Protease</keyword>
<dbReference type="PRINTS" id="PR00127">
    <property type="entry name" value="CLPPROTEASEP"/>
</dbReference>
<keyword evidence="3" id="KW-1133">Transmembrane helix</keyword>
<comment type="similarity">
    <text evidence="1 2">Belongs to the peptidase S14 family.</text>
</comment>
<sequence>MFDFNERGIWLIGNLNYIIIYALCYVVLNEIRKINEVRIYINSIGGNIFEGLIAYDVNQFSKFDIRTICLKQASSLSSLMLASGTIGKRLCLKHASLFVHQPNVTIVNGLSTLMNGLVNINYIGENIIKIYIRHCDKNYFEVIRILLDSIWMSSNFAIRWAIIDNLV</sequence>
<dbReference type="PANTHER" id="PTHR10381">
    <property type="entry name" value="ATP-DEPENDENT CLP PROTEASE PROTEOLYTIC SUBUNIT"/>
    <property type="match status" value="1"/>
</dbReference>
<dbReference type="Proteomes" id="UP000228979">
    <property type="component" value="Unassembled WGS sequence"/>
</dbReference>
<evidence type="ECO:0000256" key="1">
    <source>
        <dbReference type="ARBA" id="ARBA00007039"/>
    </source>
</evidence>
<gene>
    <name evidence="4" type="primary">clpP</name>
    <name evidence="4" type="ORF">trycra_128</name>
</gene>
<evidence type="ECO:0000256" key="3">
    <source>
        <dbReference type="SAM" id="Phobius"/>
    </source>
</evidence>
<keyword evidence="5" id="KW-1185">Reference proteome</keyword>
<keyword evidence="3" id="KW-0812">Transmembrane</keyword>
<dbReference type="GO" id="GO:0004252">
    <property type="term" value="F:serine-type endopeptidase activity"/>
    <property type="evidence" value="ECO:0007669"/>
    <property type="project" value="UniProtKB-EC"/>
</dbReference>
<evidence type="ECO:0000313" key="5">
    <source>
        <dbReference type="Proteomes" id="UP000228979"/>
    </source>
</evidence>
<dbReference type="PANTHER" id="PTHR10381:SF11">
    <property type="entry name" value="ATP-DEPENDENT CLP PROTEASE PROTEOLYTIC SUBUNIT, MITOCHONDRIAL"/>
    <property type="match status" value="1"/>
</dbReference>
<dbReference type="EMBL" id="NXGP01000068">
    <property type="protein sequence ID" value="PIM95682.1"/>
    <property type="molecule type" value="Genomic_DNA"/>
</dbReference>
<evidence type="ECO:0000313" key="4">
    <source>
        <dbReference type="EMBL" id="PIM95682.1"/>
    </source>
</evidence>
<accession>A0ABX4MG93</accession>
<name>A0ABX4MG93_9HYPH</name>
<reference evidence="4" key="1">
    <citation type="submission" date="2017-09" db="EMBL/GenBank/DDBJ databases">
        <authorList>
            <person name="Campbell M.A."/>
            <person name="Lukasik P."/>
            <person name="Simon C."/>
            <person name="McCutcheon J.P."/>
        </authorList>
    </citation>
    <scope>NUCLEOTIDE SEQUENCE [LARGE SCALE GENOMIC DNA]</scope>
    <source>
        <strain evidence="4">TRYCRA</strain>
    </source>
</reference>
<dbReference type="InterPro" id="IPR029045">
    <property type="entry name" value="ClpP/crotonase-like_dom_sf"/>
</dbReference>
<keyword evidence="3" id="KW-0472">Membrane</keyword>
<proteinExistence type="inferred from homology"/>
<comment type="caution">
    <text evidence="4">The sequence shown here is derived from an EMBL/GenBank/DDBJ whole genome shotgun (WGS) entry which is preliminary data.</text>
</comment>
<evidence type="ECO:0000256" key="2">
    <source>
        <dbReference type="RuleBase" id="RU003567"/>
    </source>
</evidence>
<keyword evidence="4" id="KW-0378">Hydrolase</keyword>
<dbReference type="SUPFAM" id="SSF52096">
    <property type="entry name" value="ClpP/crotonase"/>
    <property type="match status" value="1"/>
</dbReference>
<dbReference type="Pfam" id="PF00574">
    <property type="entry name" value="CLP_protease"/>
    <property type="match status" value="1"/>
</dbReference>
<feature type="transmembrane region" description="Helical" evidence="3">
    <location>
        <begin position="9"/>
        <end position="28"/>
    </location>
</feature>
<dbReference type="GO" id="GO:0006508">
    <property type="term" value="P:proteolysis"/>
    <property type="evidence" value="ECO:0007669"/>
    <property type="project" value="UniProtKB-KW"/>
</dbReference>
<dbReference type="Gene3D" id="3.90.226.10">
    <property type="entry name" value="2-enoyl-CoA Hydratase, Chain A, domain 1"/>
    <property type="match status" value="1"/>
</dbReference>
<dbReference type="InterPro" id="IPR023562">
    <property type="entry name" value="ClpP/TepA"/>
</dbReference>
<protein>
    <recommendedName>
        <fullName evidence="2">ATP-dependent Clp protease proteolytic subunit</fullName>
    </recommendedName>
</protein>
<organism evidence="4 5">
    <name type="scientific">Candidatus Hodgkinia cicadicola</name>
    <dbReference type="NCBI Taxonomy" id="573658"/>
    <lineage>
        <taxon>Bacteria</taxon>
        <taxon>Pseudomonadati</taxon>
        <taxon>Pseudomonadota</taxon>
        <taxon>Alphaproteobacteria</taxon>
        <taxon>Hyphomicrobiales</taxon>
        <taxon>Candidatus Hodgkinia</taxon>
    </lineage>
</organism>
<dbReference type="InterPro" id="IPR001907">
    <property type="entry name" value="ClpP"/>
</dbReference>